<evidence type="ECO:0008006" key="4">
    <source>
        <dbReference type="Google" id="ProtNLM"/>
    </source>
</evidence>
<keyword evidence="1" id="KW-0732">Signal</keyword>
<keyword evidence="3" id="KW-1185">Reference proteome</keyword>
<evidence type="ECO:0000313" key="3">
    <source>
        <dbReference type="Proteomes" id="UP000620262"/>
    </source>
</evidence>
<proteinExistence type="predicted"/>
<reference evidence="2 3" key="1">
    <citation type="submission" date="2020-10" db="EMBL/GenBank/DDBJ databases">
        <title>Sequencing the genomes of 1000 actinobacteria strains.</title>
        <authorList>
            <person name="Klenk H.-P."/>
        </authorList>
    </citation>
    <scope>NUCLEOTIDE SEQUENCE [LARGE SCALE GENOMIC DNA]</scope>
    <source>
        <strain evidence="2 3">DSM 7307</strain>
    </source>
</reference>
<comment type="caution">
    <text evidence="2">The sequence shown here is derived from an EMBL/GenBank/DDBJ whole genome shotgun (WGS) entry which is preliminary data.</text>
</comment>
<sequence>MTRRYLKPAAFWGFLLLAAGPAAAANVIDSGTSEISGSKFNYQVIASGRSDRRIEVTHRGEKYDGPLAMMSFRDRHLKVFEMVARLIKNNCRNGVSSLGDIYLSRDPEQDQDPEAAHPQYFIWDYTCK</sequence>
<organism evidence="2 3">
    <name type="scientific">Rhizobium viscosum</name>
    <name type="common">Arthrobacter viscosus</name>
    <dbReference type="NCBI Taxonomy" id="1673"/>
    <lineage>
        <taxon>Bacteria</taxon>
        <taxon>Pseudomonadati</taxon>
        <taxon>Pseudomonadota</taxon>
        <taxon>Alphaproteobacteria</taxon>
        <taxon>Hyphomicrobiales</taxon>
        <taxon>Rhizobiaceae</taxon>
        <taxon>Rhizobium/Agrobacterium group</taxon>
        <taxon>Rhizobium</taxon>
    </lineage>
</organism>
<dbReference type="Proteomes" id="UP000620262">
    <property type="component" value="Unassembled WGS sequence"/>
</dbReference>
<name>A0ABR9IUA4_RHIVS</name>
<evidence type="ECO:0000313" key="2">
    <source>
        <dbReference type="EMBL" id="MBE1506788.1"/>
    </source>
</evidence>
<protein>
    <recommendedName>
        <fullName evidence="4">DUF2155 domain-containing protein</fullName>
    </recommendedName>
</protein>
<dbReference type="EMBL" id="JADBEC010000001">
    <property type="protein sequence ID" value="MBE1506788.1"/>
    <property type="molecule type" value="Genomic_DNA"/>
</dbReference>
<feature type="chain" id="PRO_5046856092" description="DUF2155 domain-containing protein" evidence="1">
    <location>
        <begin position="25"/>
        <end position="128"/>
    </location>
</feature>
<accession>A0ABR9IUA4</accession>
<dbReference type="RefSeq" id="WP_192730434.1">
    <property type="nucleotide sequence ID" value="NZ_BAAAVL010000014.1"/>
</dbReference>
<feature type="signal peptide" evidence="1">
    <location>
        <begin position="1"/>
        <end position="24"/>
    </location>
</feature>
<evidence type="ECO:0000256" key="1">
    <source>
        <dbReference type="SAM" id="SignalP"/>
    </source>
</evidence>
<gene>
    <name evidence="2" type="ORF">H4W29_003969</name>
</gene>